<comment type="function">
    <text evidence="6">DNA-dependent RNA polymerase catalyzes the transcription of DNA into RNA using the four ribonucleoside triphosphates as substrates.</text>
</comment>
<dbReference type="InterPro" id="IPR007081">
    <property type="entry name" value="RNA_pol_Rpb1_5"/>
</dbReference>
<dbReference type="GO" id="GO:0000428">
    <property type="term" value="C:DNA-directed RNA polymerase complex"/>
    <property type="evidence" value="ECO:0007669"/>
    <property type="project" value="UniProtKB-KW"/>
</dbReference>
<dbReference type="PANTHER" id="PTHR19376:SF32">
    <property type="entry name" value="DNA-DIRECTED RNA POLYMERASE III SUBUNIT RPC1"/>
    <property type="match status" value="1"/>
</dbReference>
<dbReference type="SUPFAM" id="SSF64484">
    <property type="entry name" value="beta and beta-prime subunits of DNA dependent RNA-polymerase"/>
    <property type="match status" value="1"/>
</dbReference>
<dbReference type="EMBL" id="CP006628">
    <property type="protein sequence ID" value="AIB09771.1"/>
    <property type="molecule type" value="Genomic_DNA"/>
</dbReference>
<reference evidence="8 9" key="1">
    <citation type="journal article" date="2014" name="BMC Genomics">
        <title>Nucleomorph and plastid genome sequences of the chlorarachniophyte Lotharella oceanica: convergent reductive evolution and frequent recombination in nucleomorph-bearing algae.</title>
        <authorList>
            <person name="Tanifuji G."/>
            <person name="Onodera N.T."/>
            <person name="Brown M.W."/>
            <person name="Curtis B.A."/>
            <person name="Roger A.J."/>
            <person name="Ka-Shu Wong G."/>
            <person name="Melkonian M."/>
            <person name="Archibald J.M."/>
        </authorList>
    </citation>
    <scope>NUCLEOTIDE SEQUENCE [LARGE SCALE GENOMIC DNA]</scope>
    <source>
        <strain evidence="8 9">CCMP622</strain>
    </source>
</reference>
<keyword evidence="1 6" id="KW-0240">DNA-directed RNA polymerase</keyword>
<dbReference type="Gene3D" id="4.10.860.120">
    <property type="entry name" value="RNA polymerase II, clamp domain"/>
    <property type="match status" value="1"/>
</dbReference>
<dbReference type="GO" id="GO:0003677">
    <property type="term" value="F:DNA binding"/>
    <property type="evidence" value="ECO:0007669"/>
    <property type="project" value="InterPro"/>
</dbReference>
<dbReference type="Gene3D" id="3.30.1490.180">
    <property type="entry name" value="RNA polymerase ii"/>
    <property type="match status" value="1"/>
</dbReference>
<dbReference type="GO" id="GO:0003899">
    <property type="term" value="F:DNA-directed RNA polymerase activity"/>
    <property type="evidence" value="ECO:0007669"/>
    <property type="project" value="UniProtKB-EC"/>
</dbReference>
<comment type="similarity">
    <text evidence="6">Belongs to the RNA polymerase beta' chain family.</text>
</comment>
<dbReference type="Pfam" id="PF04997">
    <property type="entry name" value="RNA_pol_Rpb1_1"/>
    <property type="match status" value="1"/>
</dbReference>
<dbReference type="InterPro" id="IPR006592">
    <property type="entry name" value="RNA_pol_N"/>
</dbReference>
<evidence type="ECO:0000256" key="2">
    <source>
        <dbReference type="ARBA" id="ARBA00022679"/>
    </source>
</evidence>
<dbReference type="InterPro" id="IPR007080">
    <property type="entry name" value="RNA_pol_Rpb1_1"/>
</dbReference>
<feature type="domain" description="RNA polymerase N-terminal" evidence="7">
    <location>
        <begin position="249"/>
        <end position="559"/>
    </location>
</feature>
<proteinExistence type="inferred from homology"/>
<evidence type="ECO:0000256" key="4">
    <source>
        <dbReference type="ARBA" id="ARBA00023163"/>
    </source>
</evidence>
<dbReference type="InterPro" id="IPR045867">
    <property type="entry name" value="DNA-dir_RpoC_beta_prime"/>
</dbReference>
<evidence type="ECO:0000313" key="8">
    <source>
        <dbReference type="EMBL" id="AIB09771.1"/>
    </source>
</evidence>
<dbReference type="Pfam" id="PF00623">
    <property type="entry name" value="RNA_pol_Rpb1_2"/>
    <property type="match status" value="1"/>
</dbReference>
<organism evidence="8 9">
    <name type="scientific">Lotharella oceanica</name>
    <dbReference type="NCBI Taxonomy" id="641309"/>
    <lineage>
        <taxon>Eukaryota</taxon>
        <taxon>Sar</taxon>
        <taxon>Rhizaria</taxon>
        <taxon>Cercozoa</taxon>
        <taxon>Chlorarachniophyceae</taxon>
        <taxon>Lotharella</taxon>
    </lineage>
</organism>
<comment type="catalytic activity">
    <reaction evidence="5 6">
        <text>RNA(n) + a ribonucleoside 5'-triphosphate = RNA(n+1) + diphosphate</text>
        <dbReference type="Rhea" id="RHEA:21248"/>
        <dbReference type="Rhea" id="RHEA-COMP:14527"/>
        <dbReference type="Rhea" id="RHEA-COMP:17342"/>
        <dbReference type="ChEBI" id="CHEBI:33019"/>
        <dbReference type="ChEBI" id="CHEBI:61557"/>
        <dbReference type="ChEBI" id="CHEBI:140395"/>
        <dbReference type="EC" id="2.7.7.6"/>
    </reaction>
</comment>
<dbReference type="EC" id="2.7.7.6" evidence="6"/>
<evidence type="ECO:0000259" key="7">
    <source>
        <dbReference type="SMART" id="SM00663"/>
    </source>
</evidence>
<dbReference type="SMART" id="SM00663">
    <property type="entry name" value="RPOLA_N"/>
    <property type="match status" value="1"/>
</dbReference>
<dbReference type="GO" id="GO:0006351">
    <property type="term" value="P:DNA-templated transcription"/>
    <property type="evidence" value="ECO:0007669"/>
    <property type="project" value="InterPro"/>
</dbReference>
<dbReference type="Pfam" id="PF04998">
    <property type="entry name" value="RNA_pol_Rpb1_5"/>
    <property type="match status" value="1"/>
</dbReference>
<evidence type="ECO:0000256" key="1">
    <source>
        <dbReference type="ARBA" id="ARBA00022478"/>
    </source>
</evidence>
<sequence>MQEKRQLFDNIKQIEIKKYKKINKIFYNIFDWENILKNSLIILYKKNIHNKNFEHIYNFGDFIAKDNNNINKHNITITNPIRNQWNNRICNICGSWLQICKGHLGCFKLEIPIYNNFYKFEFFNIFNCICLNCYIYKFNQETKKIFLGKKLKSTPQLKFNIYQKYISFTYFNKLCYSCHKIEKIIISFIKKYKYFSENQNIFVKNLIHNTNIDLQKIIVKEYITVHILKLFENLILDNEKLFCMSCRFKNFIFYFFPISSICIRTNFDSKSIFVFIDLYIENKINIYYKKIFILNLKIHLLKKKKIYSIINILNYSFKIQSFSELLIYGTNQKNKHNLQINTDIKNGILNRLTGKKGRIRNTILSKRVDFSSRAVISPDPKSMINILNISFFSFKKLSYPLKITKYNSKSILHKFFNLKKNCFLIKYITNIGKRKKFSSQFIRNKLLKKELKNNFIIEREVLEHDIVIFNRQPSLHRFSIFSLLLKPQNSKTFSFNSIICSPFNADFDGDEMNIHLLQDIESKIEALEIMSPFVNFNLINNFQLLFSPIQDQIYIYYLKSNKKTSFNYPINMYKNNNSITHLKQFNKLKFIFTNKPKQILYNSLKNNIHNNFFANKLNIFNKNENTEILYNYCSIGILSKKKFTNKNIGLAELITKFEGKYIYQKLMSEINHTTTNYSTIFSNTLGINHMLYQQNTINVISKFNTKIITFFKNIMSFYSKNITLQFKNKMKYCILKQLINFYQKFQKLLFNLSFSNSIYIDNLRLINNSGSKGTKTNILSIKIHVGFQSLIFKTYSCSFLNIIFPFHIYNSQSINYNNIVADSFTKGLDTANFFAHVSAGREAVIESSIKASETGYLARKLQISICDVFLHYDFSIRNSIGIYLNSMIYKKFNKECIGTLNIENHSYYRYLTKKCLDYLVENCNFNNPCKLFNESLITTDIYPCFSFNITHWGFFKHFFISISHFFEFNFCIYILYNYLCVDNFFKISKTNKLIIYPANYINDYYFYSIFKLFIFRKLKNLETPGIPLGLRSAQSLTEPCTQMTLKTFHFTGSMINNIHKAFVKIRSLLNITINSRNNSYFVTLNNNKIYSLQYSLMKFKKNLNNTKDVINISTLDIYFNNLTLQMKMITLNYKKITTLSKILKTFITKLKKNIKKKLNVILSNNSIKITWNFNQIFILYCNFIFLLSKFEFNYSKKNVKMFLKQKLKNFKKSFKILMKFNSNTKLCFDLFIDNPINIKLITSNNIYHIFKDFGIEASRLFIYESLLKITNKQKIKIQRIYIELISDYLTYNAKLNGITLTKQLRNKISTLHLTTLEKSIYTLKKSTFVGETDYIKGFIESIFYGKQISFGTGLFKIIS</sequence>
<dbReference type="InterPro" id="IPR044893">
    <property type="entry name" value="RNA_pol_Rpb1_clamp_domain"/>
</dbReference>
<evidence type="ECO:0000313" key="9">
    <source>
        <dbReference type="Proteomes" id="UP000243670"/>
    </source>
</evidence>
<dbReference type="PANTHER" id="PTHR19376">
    <property type="entry name" value="DNA-DIRECTED RNA POLYMERASE"/>
    <property type="match status" value="1"/>
</dbReference>
<dbReference type="InterPro" id="IPR000722">
    <property type="entry name" value="RNA_pol_asu"/>
</dbReference>
<dbReference type="Gene3D" id="6.10.250.2940">
    <property type="match status" value="1"/>
</dbReference>
<keyword evidence="3 6" id="KW-0548">Nucleotidyltransferase</keyword>
<dbReference type="Proteomes" id="UP000243670">
    <property type="component" value="Nucleomorph 2"/>
</dbReference>
<keyword evidence="2 6" id="KW-0808">Transferase</keyword>
<keyword evidence="4 6" id="KW-0804">Transcription</keyword>
<protein>
    <recommendedName>
        <fullName evidence="6">DNA-directed RNA polymerase subunit</fullName>
        <ecNumber evidence="6">2.7.7.6</ecNumber>
    </recommendedName>
</protein>
<evidence type="ECO:0000256" key="5">
    <source>
        <dbReference type="ARBA" id="ARBA00048552"/>
    </source>
</evidence>
<dbReference type="Gene3D" id="2.40.40.20">
    <property type="match status" value="1"/>
</dbReference>
<evidence type="ECO:0000256" key="3">
    <source>
        <dbReference type="ARBA" id="ARBA00022695"/>
    </source>
</evidence>
<gene>
    <name evidence="8" type="primary">rpc1</name>
    <name evidence="8" type="ORF">M951_chr270</name>
</gene>
<geneLocation type="nucleomorph" evidence="8"/>
<name>A0A060D747_9EUKA</name>
<accession>A0A060D747</accession>
<keyword evidence="8" id="KW-0542">Nucleomorph</keyword>
<evidence type="ECO:0000256" key="6">
    <source>
        <dbReference type="RuleBase" id="RU004279"/>
    </source>
</evidence>